<comment type="similarity">
    <text evidence="1">Belongs to the LysR transcriptional regulatory family.</text>
</comment>
<dbReference type="RefSeq" id="WP_272424385.1">
    <property type="nucleotide sequence ID" value="NZ_JAGTJJ010000034.1"/>
</dbReference>
<comment type="caution">
    <text evidence="6">The sequence shown here is derived from an EMBL/GenBank/DDBJ whole genome shotgun (WGS) entry which is preliminary data.</text>
</comment>
<dbReference type="GO" id="GO:0003700">
    <property type="term" value="F:DNA-binding transcription factor activity"/>
    <property type="evidence" value="ECO:0007669"/>
    <property type="project" value="InterPro"/>
</dbReference>
<protein>
    <submittedName>
        <fullName evidence="6">LysR family transcriptional regulator</fullName>
    </submittedName>
</protein>
<dbReference type="PANTHER" id="PTHR30537">
    <property type="entry name" value="HTH-TYPE TRANSCRIPTIONAL REGULATOR"/>
    <property type="match status" value="1"/>
</dbReference>
<dbReference type="AlphaFoldDB" id="A0A9X4AX89"/>
<evidence type="ECO:0000256" key="4">
    <source>
        <dbReference type="ARBA" id="ARBA00023163"/>
    </source>
</evidence>
<dbReference type="SUPFAM" id="SSF46785">
    <property type="entry name" value="Winged helix' DNA-binding domain"/>
    <property type="match status" value="1"/>
</dbReference>
<organism evidence="6 7">
    <name type="scientific">Polyangium jinanense</name>
    <dbReference type="NCBI Taxonomy" id="2829994"/>
    <lineage>
        <taxon>Bacteria</taxon>
        <taxon>Pseudomonadati</taxon>
        <taxon>Myxococcota</taxon>
        <taxon>Polyangia</taxon>
        <taxon>Polyangiales</taxon>
        <taxon>Polyangiaceae</taxon>
        <taxon>Polyangium</taxon>
    </lineage>
</organism>
<dbReference type="PROSITE" id="PS50931">
    <property type="entry name" value="HTH_LYSR"/>
    <property type="match status" value="1"/>
</dbReference>
<dbReference type="PANTHER" id="PTHR30537:SF5">
    <property type="entry name" value="HTH-TYPE TRANSCRIPTIONAL ACTIVATOR TTDR-RELATED"/>
    <property type="match status" value="1"/>
</dbReference>
<dbReference type="GO" id="GO:0043565">
    <property type="term" value="F:sequence-specific DNA binding"/>
    <property type="evidence" value="ECO:0007669"/>
    <property type="project" value="TreeGrafter"/>
</dbReference>
<dbReference type="FunFam" id="3.40.190.290:FF:000001">
    <property type="entry name" value="Transcriptional regulator, LysR family"/>
    <property type="match status" value="1"/>
</dbReference>
<reference evidence="6 7" key="1">
    <citation type="submission" date="2021-04" db="EMBL/GenBank/DDBJ databases">
        <title>Genome analysis of Polyangium sp.</title>
        <authorList>
            <person name="Li Y."/>
            <person name="Wang J."/>
        </authorList>
    </citation>
    <scope>NUCLEOTIDE SEQUENCE [LARGE SCALE GENOMIC DNA]</scope>
    <source>
        <strain evidence="6 7">SDU14</strain>
    </source>
</reference>
<dbReference type="InterPro" id="IPR036388">
    <property type="entry name" value="WH-like_DNA-bd_sf"/>
</dbReference>
<name>A0A9X4AX89_9BACT</name>
<sequence>MQSLSDIAPFVKVVEACSFTLAAKQLGLTPSGVSRVVSRLEARLGVRLLHRTTRNVTLTESGAAFYQRCVKILADVEDAERAMATARKTPRGRLRADAPTVLGEMILGPRLPSFLAKYPEVSLELTLRDHFIDPLAEGIDVVLRMADVPESGLVARRLGNCRIVAAASPEYLERHGRPETPADLHRHSCLSYVVSGRPIEWRFRSSRGPLTVGVTGRIHASSGRVLVDAALAGLGIVYLFDPYVRREIANGALEPILIEQSLDPVPIYALYPQGGLVPPKVRVFIDYLVELFTGKERARRGARA</sequence>
<dbReference type="EMBL" id="JAGTJJ010000034">
    <property type="protein sequence ID" value="MDC3986047.1"/>
    <property type="molecule type" value="Genomic_DNA"/>
</dbReference>
<dbReference type="SUPFAM" id="SSF53850">
    <property type="entry name" value="Periplasmic binding protein-like II"/>
    <property type="match status" value="1"/>
</dbReference>
<dbReference type="InterPro" id="IPR000847">
    <property type="entry name" value="LysR_HTH_N"/>
</dbReference>
<dbReference type="InterPro" id="IPR036390">
    <property type="entry name" value="WH_DNA-bd_sf"/>
</dbReference>
<keyword evidence="3" id="KW-0238">DNA-binding</keyword>
<dbReference type="Gene3D" id="3.40.190.290">
    <property type="match status" value="1"/>
</dbReference>
<dbReference type="Proteomes" id="UP001151081">
    <property type="component" value="Unassembled WGS sequence"/>
</dbReference>
<evidence type="ECO:0000313" key="6">
    <source>
        <dbReference type="EMBL" id="MDC3986047.1"/>
    </source>
</evidence>
<dbReference type="Pfam" id="PF03466">
    <property type="entry name" value="LysR_substrate"/>
    <property type="match status" value="1"/>
</dbReference>
<dbReference type="GO" id="GO:0006351">
    <property type="term" value="P:DNA-templated transcription"/>
    <property type="evidence" value="ECO:0007669"/>
    <property type="project" value="TreeGrafter"/>
</dbReference>
<evidence type="ECO:0000313" key="7">
    <source>
        <dbReference type="Proteomes" id="UP001151081"/>
    </source>
</evidence>
<dbReference type="InterPro" id="IPR058163">
    <property type="entry name" value="LysR-type_TF_proteobact-type"/>
</dbReference>
<accession>A0A9X4AX89</accession>
<keyword evidence="4" id="KW-0804">Transcription</keyword>
<evidence type="ECO:0000256" key="2">
    <source>
        <dbReference type="ARBA" id="ARBA00023015"/>
    </source>
</evidence>
<dbReference type="CDD" id="cd08422">
    <property type="entry name" value="PBP2_CrgA_like"/>
    <property type="match status" value="1"/>
</dbReference>
<dbReference type="InterPro" id="IPR005119">
    <property type="entry name" value="LysR_subst-bd"/>
</dbReference>
<proteinExistence type="inferred from homology"/>
<feature type="domain" description="HTH lysR-type" evidence="5">
    <location>
        <begin position="10"/>
        <end position="59"/>
    </location>
</feature>
<evidence type="ECO:0000256" key="1">
    <source>
        <dbReference type="ARBA" id="ARBA00009437"/>
    </source>
</evidence>
<dbReference type="FunFam" id="1.10.10.10:FF:000001">
    <property type="entry name" value="LysR family transcriptional regulator"/>
    <property type="match status" value="1"/>
</dbReference>
<gene>
    <name evidence="6" type="ORF">KEG57_36555</name>
</gene>
<evidence type="ECO:0000256" key="3">
    <source>
        <dbReference type="ARBA" id="ARBA00023125"/>
    </source>
</evidence>
<keyword evidence="2" id="KW-0805">Transcription regulation</keyword>
<dbReference type="Pfam" id="PF00126">
    <property type="entry name" value="HTH_1"/>
    <property type="match status" value="1"/>
</dbReference>
<dbReference type="Gene3D" id="1.10.10.10">
    <property type="entry name" value="Winged helix-like DNA-binding domain superfamily/Winged helix DNA-binding domain"/>
    <property type="match status" value="1"/>
</dbReference>
<keyword evidence="7" id="KW-1185">Reference proteome</keyword>
<evidence type="ECO:0000259" key="5">
    <source>
        <dbReference type="PROSITE" id="PS50931"/>
    </source>
</evidence>